<organism evidence="4 5">
    <name type="scientific">Acanthopleuribacter pedis</name>
    <dbReference type="NCBI Taxonomy" id="442870"/>
    <lineage>
        <taxon>Bacteria</taxon>
        <taxon>Pseudomonadati</taxon>
        <taxon>Acidobacteriota</taxon>
        <taxon>Holophagae</taxon>
        <taxon>Acanthopleuribacterales</taxon>
        <taxon>Acanthopleuribacteraceae</taxon>
        <taxon>Acanthopleuribacter</taxon>
    </lineage>
</organism>
<dbReference type="EMBL" id="JAFREP010000021">
    <property type="protein sequence ID" value="MBO1321069.1"/>
    <property type="molecule type" value="Genomic_DNA"/>
</dbReference>
<name>A0A8J7QBI7_9BACT</name>
<sequence>MELTFRAATRDDVPVIVAMLADDALGHQREAYADPLPEFYYTAFAAIQADAHNELMVAEGEGRIVGTLQLTFIPYLTFKGGTRAQVEAVRVHRDFRGRGLGRRFFEWAIERAKGRDCHVVQLTTNKQRDRARDFYDALGFEATHDGMKLYLKPW</sequence>
<dbReference type="RefSeq" id="WP_207861042.1">
    <property type="nucleotide sequence ID" value="NZ_JAFREP010000021.1"/>
</dbReference>
<dbReference type="PANTHER" id="PTHR43877">
    <property type="entry name" value="AMINOALKYLPHOSPHONATE N-ACETYLTRANSFERASE-RELATED-RELATED"/>
    <property type="match status" value="1"/>
</dbReference>
<proteinExistence type="predicted"/>
<dbReference type="AlphaFoldDB" id="A0A8J7QBI7"/>
<dbReference type="InterPro" id="IPR050832">
    <property type="entry name" value="Bact_Acetyltransf"/>
</dbReference>
<gene>
    <name evidence="4" type="ORF">J3U88_21500</name>
</gene>
<keyword evidence="2" id="KW-0012">Acyltransferase</keyword>
<dbReference type="SUPFAM" id="SSF55729">
    <property type="entry name" value="Acyl-CoA N-acyltransferases (Nat)"/>
    <property type="match status" value="1"/>
</dbReference>
<comment type="caution">
    <text evidence="4">The sequence shown here is derived from an EMBL/GenBank/DDBJ whole genome shotgun (WGS) entry which is preliminary data.</text>
</comment>
<evidence type="ECO:0000256" key="2">
    <source>
        <dbReference type="ARBA" id="ARBA00023315"/>
    </source>
</evidence>
<dbReference type="CDD" id="cd04301">
    <property type="entry name" value="NAT_SF"/>
    <property type="match status" value="1"/>
</dbReference>
<evidence type="ECO:0000256" key="1">
    <source>
        <dbReference type="ARBA" id="ARBA00022679"/>
    </source>
</evidence>
<dbReference type="PROSITE" id="PS51186">
    <property type="entry name" value="GNAT"/>
    <property type="match status" value="1"/>
</dbReference>
<keyword evidence="5" id="KW-1185">Reference proteome</keyword>
<feature type="domain" description="N-acetyltransferase" evidence="3">
    <location>
        <begin position="3"/>
        <end position="154"/>
    </location>
</feature>
<dbReference type="InterPro" id="IPR016181">
    <property type="entry name" value="Acyl_CoA_acyltransferase"/>
</dbReference>
<dbReference type="GO" id="GO:0016747">
    <property type="term" value="F:acyltransferase activity, transferring groups other than amino-acyl groups"/>
    <property type="evidence" value="ECO:0007669"/>
    <property type="project" value="InterPro"/>
</dbReference>
<keyword evidence="1" id="KW-0808">Transferase</keyword>
<accession>A0A8J7QBI7</accession>
<dbReference type="Pfam" id="PF00583">
    <property type="entry name" value="Acetyltransf_1"/>
    <property type="match status" value="1"/>
</dbReference>
<dbReference type="InterPro" id="IPR000182">
    <property type="entry name" value="GNAT_dom"/>
</dbReference>
<evidence type="ECO:0000259" key="3">
    <source>
        <dbReference type="PROSITE" id="PS51186"/>
    </source>
</evidence>
<dbReference type="Gene3D" id="3.40.630.30">
    <property type="match status" value="1"/>
</dbReference>
<reference evidence="4" key="1">
    <citation type="submission" date="2021-03" db="EMBL/GenBank/DDBJ databases">
        <authorList>
            <person name="Wang G."/>
        </authorList>
    </citation>
    <scope>NUCLEOTIDE SEQUENCE</scope>
    <source>
        <strain evidence="4">KCTC 12899</strain>
    </source>
</reference>
<evidence type="ECO:0000313" key="5">
    <source>
        <dbReference type="Proteomes" id="UP000664417"/>
    </source>
</evidence>
<evidence type="ECO:0000313" key="4">
    <source>
        <dbReference type="EMBL" id="MBO1321069.1"/>
    </source>
</evidence>
<protein>
    <submittedName>
        <fullName evidence="4">GNAT family N-acetyltransferase</fullName>
    </submittedName>
</protein>
<dbReference type="Proteomes" id="UP000664417">
    <property type="component" value="Unassembled WGS sequence"/>
</dbReference>